<dbReference type="EMBL" id="BAABLV010000020">
    <property type="protein sequence ID" value="GAA4897676.1"/>
    <property type="molecule type" value="Genomic_DNA"/>
</dbReference>
<evidence type="ECO:0000256" key="6">
    <source>
        <dbReference type="SAM" id="Phobius"/>
    </source>
</evidence>
<evidence type="ECO:0000256" key="1">
    <source>
        <dbReference type="ARBA" id="ARBA00004651"/>
    </source>
</evidence>
<dbReference type="InterPro" id="IPR018076">
    <property type="entry name" value="T2SS_GspF_dom"/>
</dbReference>
<comment type="caution">
    <text evidence="8">The sequence shown here is derived from an EMBL/GenBank/DDBJ whole genome shotgun (WGS) entry which is preliminary data.</text>
</comment>
<dbReference type="Proteomes" id="UP001501521">
    <property type="component" value="Unassembled WGS sequence"/>
</dbReference>
<reference evidence="9" key="1">
    <citation type="journal article" date="2019" name="Int. J. Syst. Evol. Microbiol.">
        <title>The Global Catalogue of Microorganisms (GCM) 10K type strain sequencing project: providing services to taxonomists for standard genome sequencing and annotation.</title>
        <authorList>
            <consortium name="The Broad Institute Genomics Platform"/>
            <consortium name="The Broad Institute Genome Sequencing Center for Infectious Disease"/>
            <person name="Wu L."/>
            <person name="Ma J."/>
        </authorList>
    </citation>
    <scope>NUCLEOTIDE SEQUENCE [LARGE SCALE GENOMIC DNA]</scope>
    <source>
        <strain evidence="9">JCM 19125</strain>
    </source>
</reference>
<keyword evidence="4 6" id="KW-1133">Transmembrane helix</keyword>
<evidence type="ECO:0000313" key="8">
    <source>
        <dbReference type="EMBL" id="GAA4897676.1"/>
    </source>
</evidence>
<protein>
    <recommendedName>
        <fullName evidence="7">Type II secretion system protein GspF domain-containing protein</fullName>
    </recommendedName>
</protein>
<feature type="transmembrane region" description="Helical" evidence="6">
    <location>
        <begin position="90"/>
        <end position="108"/>
    </location>
</feature>
<organism evidence="8 9">
    <name type="scientific">Tessaracoccus lubricantis</name>
    <dbReference type="NCBI Taxonomy" id="545543"/>
    <lineage>
        <taxon>Bacteria</taxon>
        <taxon>Bacillati</taxon>
        <taxon>Actinomycetota</taxon>
        <taxon>Actinomycetes</taxon>
        <taxon>Propionibacteriales</taxon>
        <taxon>Propionibacteriaceae</taxon>
        <taxon>Tessaracoccus</taxon>
    </lineage>
</organism>
<feature type="transmembrane region" description="Helical" evidence="6">
    <location>
        <begin position="6"/>
        <end position="25"/>
    </location>
</feature>
<dbReference type="PANTHER" id="PTHR35007">
    <property type="entry name" value="INTEGRAL MEMBRANE PROTEIN-RELATED"/>
    <property type="match status" value="1"/>
</dbReference>
<evidence type="ECO:0000256" key="5">
    <source>
        <dbReference type="ARBA" id="ARBA00023136"/>
    </source>
</evidence>
<dbReference type="Pfam" id="PF00482">
    <property type="entry name" value="T2SSF"/>
    <property type="match status" value="1"/>
</dbReference>
<evidence type="ECO:0000259" key="7">
    <source>
        <dbReference type="Pfam" id="PF00482"/>
    </source>
</evidence>
<name>A0ABP9FB78_9ACTN</name>
<feature type="transmembrane region" description="Helical" evidence="6">
    <location>
        <begin position="262"/>
        <end position="287"/>
    </location>
</feature>
<proteinExistence type="predicted"/>
<sequence length="292" mass="31621">MPSAVYIGLALVVGGLAYLLNLMLVGEGRVRRTVVHNLQRGLADAPSAGGRVQAGASFGRNLLGKRATGVLDRLLMQAGRPQSWPLDRVIGVKMTSTGAAISLAFFLIRKNPSPASIGIGLAFIVFVFFLPELLLWNTGIKRRETVALELPDVLDQMSIAVEAGLGFDAALSRVARGGKGVLAPELIRTLQDIQLGQQRRAAYQGLAQRLAVPELRRFIRSVIQADEHGIALSEVLHTQAKEQRVARRQRAEHKAMEIPVKVVFPLILFLMPALMIVIMTPAAISIIEAFSG</sequence>
<feature type="domain" description="Type II secretion system protein GspF" evidence="7">
    <location>
        <begin position="154"/>
        <end position="279"/>
    </location>
</feature>
<comment type="subcellular location">
    <subcellularLocation>
        <location evidence="1">Cell membrane</location>
        <topology evidence="1">Multi-pass membrane protein</topology>
    </subcellularLocation>
</comment>
<gene>
    <name evidence="8" type="ORF">GCM10025789_14530</name>
</gene>
<keyword evidence="9" id="KW-1185">Reference proteome</keyword>
<feature type="transmembrane region" description="Helical" evidence="6">
    <location>
        <begin position="114"/>
        <end position="135"/>
    </location>
</feature>
<keyword evidence="5 6" id="KW-0472">Membrane</keyword>
<evidence type="ECO:0000256" key="3">
    <source>
        <dbReference type="ARBA" id="ARBA00022692"/>
    </source>
</evidence>
<evidence type="ECO:0000256" key="4">
    <source>
        <dbReference type="ARBA" id="ARBA00022989"/>
    </source>
</evidence>
<dbReference type="RefSeq" id="WP_345581162.1">
    <property type="nucleotide sequence ID" value="NZ_BAABLV010000020.1"/>
</dbReference>
<dbReference type="PANTHER" id="PTHR35007:SF2">
    <property type="entry name" value="PILUS ASSEMBLE PROTEIN"/>
    <property type="match status" value="1"/>
</dbReference>
<evidence type="ECO:0000313" key="9">
    <source>
        <dbReference type="Proteomes" id="UP001501521"/>
    </source>
</evidence>
<keyword evidence="3 6" id="KW-0812">Transmembrane</keyword>
<evidence type="ECO:0000256" key="2">
    <source>
        <dbReference type="ARBA" id="ARBA00022475"/>
    </source>
</evidence>
<accession>A0ABP9FB78</accession>
<keyword evidence="2" id="KW-1003">Cell membrane</keyword>